<protein>
    <submittedName>
        <fullName evidence="3">Uncharacterized protein</fullName>
    </submittedName>
</protein>
<dbReference type="Proteomes" id="UP000031807">
    <property type="component" value="Segment"/>
</dbReference>
<evidence type="ECO:0000313" key="4">
    <source>
        <dbReference type="Proteomes" id="UP000031807"/>
    </source>
</evidence>
<gene>
    <name evidence="3" type="ORF">pPM01_0067</name>
</gene>
<dbReference type="GeneID" id="26626791"/>
<feature type="coiled-coil region" evidence="1">
    <location>
        <begin position="8"/>
        <end position="35"/>
    </location>
</feature>
<dbReference type="EMBL" id="KP063118">
    <property type="protein sequence ID" value="AJA41316.1"/>
    <property type="molecule type" value="Genomic_DNA"/>
</dbReference>
<feature type="compositionally biased region" description="Basic and acidic residues" evidence="2">
    <location>
        <begin position="44"/>
        <end position="106"/>
    </location>
</feature>
<keyword evidence="1" id="KW-0175">Coiled coil</keyword>
<reference evidence="3 4" key="1">
    <citation type="submission" date="2014-10" db="EMBL/GenBank/DDBJ databases">
        <title>Characterization of phage pPM_01 specific to Proteus mirabilis.</title>
        <authorList>
            <person name="Wirjon I.A."/>
            <person name="Mat Arip Y."/>
        </authorList>
    </citation>
    <scope>NUCLEOTIDE SEQUENCE [LARGE SCALE GENOMIC DNA]</scope>
</reference>
<dbReference type="KEGG" id="vg:26626791"/>
<name>A0A0B4SK16_9CAUD</name>
<feature type="region of interest" description="Disordered" evidence="2">
    <location>
        <begin position="36"/>
        <end position="106"/>
    </location>
</feature>
<evidence type="ECO:0000256" key="1">
    <source>
        <dbReference type="SAM" id="Coils"/>
    </source>
</evidence>
<evidence type="ECO:0000256" key="2">
    <source>
        <dbReference type="SAM" id="MobiDB-lite"/>
    </source>
</evidence>
<organism evidence="3 4">
    <name type="scientific">Proteus phage pPM_01</name>
    <dbReference type="NCBI Taxonomy" id="1567485"/>
    <lineage>
        <taxon>Viruses</taxon>
        <taxon>Duplodnaviria</taxon>
        <taxon>Heunggongvirae</taxon>
        <taxon>Uroviricota</taxon>
        <taxon>Caudoviricetes</taxon>
        <taxon>Casjensviridae</taxon>
        <taxon>Lavrentievavirus</taxon>
        <taxon>Lavrentievavirus pPM01</taxon>
    </lineage>
</organism>
<accession>A0A0B4SK16</accession>
<evidence type="ECO:0000313" key="3">
    <source>
        <dbReference type="EMBL" id="AJA41316.1"/>
    </source>
</evidence>
<proteinExistence type="predicted"/>
<sequence>MSQQNGVLEMLLASFATLNENIEKLNGNIEALVANGVASGKTETNADTKAESKSETKAESKSETKTEEKKADKKSNSKKSEKQADKPADKPKYTKSDITEALRKVRADIDKEEAVRIINEVGGVEKMGQIPEDKYEAVFQACEASLNGESDDDSGDDDDM</sequence>
<dbReference type="RefSeq" id="YP_009199680.1">
    <property type="nucleotide sequence ID" value="NC_028812.1"/>
</dbReference>
<keyword evidence="4" id="KW-1185">Reference proteome</keyword>